<evidence type="ECO:0000313" key="8">
    <source>
        <dbReference type="EMBL" id="GMM51593.1"/>
    </source>
</evidence>
<evidence type="ECO:0000256" key="5">
    <source>
        <dbReference type="ARBA" id="ARBA00023136"/>
    </source>
</evidence>
<keyword evidence="5 6" id="KW-0472">Membrane</keyword>
<gene>
    <name evidence="8" type="ORF">DASB73_025560</name>
</gene>
<feature type="compositionally biased region" description="Basic and acidic residues" evidence="7">
    <location>
        <begin position="16"/>
        <end position="42"/>
    </location>
</feature>
<accession>A0AAV5RKC0</accession>
<dbReference type="Pfam" id="PF06624">
    <property type="entry name" value="RAMP4"/>
    <property type="match status" value="1"/>
</dbReference>
<evidence type="ECO:0000256" key="2">
    <source>
        <dbReference type="ARBA" id="ARBA00022692"/>
    </source>
</evidence>
<dbReference type="InterPro" id="IPR010580">
    <property type="entry name" value="ER_stress-assoc"/>
</dbReference>
<sequence>MAKQTPAQKAANRAYHNREQAKKGKKNAKPEAAKVENAEHKAPVKARKSKNTSKVSTGVLLLMIFLIAGGFGIQMLLYYFGKNEFPN</sequence>
<comment type="function">
    <text evidence="6">Interacts with target proteins during translocation into the lumen of the endoplasmic reticulum. Protects unfolded target proteins against degradation and facilitate correct glycosylation.</text>
</comment>
<organism evidence="8 9">
    <name type="scientific">Starmerella bacillaris</name>
    <name type="common">Yeast</name>
    <name type="synonym">Candida zemplinina</name>
    <dbReference type="NCBI Taxonomy" id="1247836"/>
    <lineage>
        <taxon>Eukaryota</taxon>
        <taxon>Fungi</taxon>
        <taxon>Dikarya</taxon>
        <taxon>Ascomycota</taxon>
        <taxon>Saccharomycotina</taxon>
        <taxon>Dipodascomycetes</taxon>
        <taxon>Dipodascales</taxon>
        <taxon>Trichomonascaceae</taxon>
        <taxon>Starmerella</taxon>
    </lineage>
</organism>
<dbReference type="EMBL" id="BTGC01000008">
    <property type="protein sequence ID" value="GMM51593.1"/>
    <property type="molecule type" value="Genomic_DNA"/>
</dbReference>
<comment type="subcellular location">
    <subcellularLocation>
        <location evidence="6">Membrane</location>
        <topology evidence="6">Single-pass membrane protein</topology>
    </subcellularLocation>
    <subcellularLocation>
        <location evidence="6">Endoplasmic reticulum membrane</location>
        <topology evidence="6">Single-pass membrane protein</topology>
    </subcellularLocation>
</comment>
<keyword evidence="2 6" id="KW-0812">Transmembrane</keyword>
<dbReference type="GO" id="GO:0005789">
    <property type="term" value="C:endoplasmic reticulum membrane"/>
    <property type="evidence" value="ECO:0007669"/>
    <property type="project" value="UniProtKB-SubCell"/>
</dbReference>
<proteinExistence type="inferred from homology"/>
<reference evidence="8 9" key="1">
    <citation type="journal article" date="2023" name="Elife">
        <title>Identification of key yeast species and microbe-microbe interactions impacting larval growth of Drosophila in the wild.</title>
        <authorList>
            <person name="Mure A."/>
            <person name="Sugiura Y."/>
            <person name="Maeda R."/>
            <person name="Honda K."/>
            <person name="Sakurai N."/>
            <person name="Takahashi Y."/>
            <person name="Watada M."/>
            <person name="Katoh T."/>
            <person name="Gotoh A."/>
            <person name="Gotoh Y."/>
            <person name="Taniguchi I."/>
            <person name="Nakamura K."/>
            <person name="Hayashi T."/>
            <person name="Katayama T."/>
            <person name="Uemura T."/>
            <person name="Hattori Y."/>
        </authorList>
    </citation>
    <scope>NUCLEOTIDE SEQUENCE [LARGE SCALE GENOMIC DNA]</scope>
    <source>
        <strain evidence="8 9">SB-73</strain>
    </source>
</reference>
<dbReference type="Proteomes" id="UP001362899">
    <property type="component" value="Unassembled WGS sequence"/>
</dbReference>
<feature type="transmembrane region" description="Helical" evidence="6">
    <location>
        <begin position="55"/>
        <end position="80"/>
    </location>
</feature>
<name>A0AAV5RKC0_STABA</name>
<evidence type="ECO:0000256" key="6">
    <source>
        <dbReference type="RuleBase" id="RU364120"/>
    </source>
</evidence>
<keyword evidence="3 6" id="KW-0256">Endoplasmic reticulum</keyword>
<feature type="region of interest" description="Disordered" evidence="7">
    <location>
        <begin position="1"/>
        <end position="53"/>
    </location>
</feature>
<comment type="similarity">
    <text evidence="1 6">Belongs to the RAMP4 family.</text>
</comment>
<dbReference type="AlphaFoldDB" id="A0AAV5RKC0"/>
<keyword evidence="9" id="KW-1185">Reference proteome</keyword>
<evidence type="ECO:0000313" key="9">
    <source>
        <dbReference type="Proteomes" id="UP001362899"/>
    </source>
</evidence>
<comment type="caution">
    <text evidence="8">The sequence shown here is derived from an EMBL/GenBank/DDBJ whole genome shotgun (WGS) entry which is preliminary data.</text>
</comment>
<keyword evidence="4 6" id="KW-1133">Transmembrane helix</keyword>
<protein>
    <recommendedName>
        <fullName evidence="6">Stress-associated endoplasmic reticulum protein</fullName>
    </recommendedName>
</protein>
<evidence type="ECO:0000256" key="1">
    <source>
        <dbReference type="ARBA" id="ARBA00005500"/>
    </source>
</evidence>
<evidence type="ECO:0000256" key="4">
    <source>
        <dbReference type="ARBA" id="ARBA00022989"/>
    </source>
</evidence>
<evidence type="ECO:0000256" key="7">
    <source>
        <dbReference type="SAM" id="MobiDB-lite"/>
    </source>
</evidence>
<evidence type="ECO:0000256" key="3">
    <source>
        <dbReference type="ARBA" id="ARBA00022824"/>
    </source>
</evidence>